<dbReference type="PANTHER" id="PTHR10269:SF4">
    <property type="entry name" value="GDNF FAMILY RECEPTOR ALPHA-2"/>
    <property type="match status" value="1"/>
</dbReference>
<accession>A0A5A9N2F6</accession>
<evidence type="ECO:0000256" key="1">
    <source>
        <dbReference type="ARBA" id="ARBA00004236"/>
    </source>
</evidence>
<dbReference type="PANTHER" id="PTHR10269">
    <property type="entry name" value="GDNF RECEPTOR ALPHA"/>
    <property type="match status" value="1"/>
</dbReference>
<dbReference type="GO" id="GO:0038023">
    <property type="term" value="F:signaling receptor activity"/>
    <property type="evidence" value="ECO:0007669"/>
    <property type="project" value="InterPro"/>
</dbReference>
<evidence type="ECO:0000259" key="6">
    <source>
        <dbReference type="SMART" id="SM00907"/>
    </source>
</evidence>
<keyword evidence="3" id="KW-0732">Signal</keyword>
<gene>
    <name evidence="7" type="ORF">E1301_Tti000506</name>
</gene>
<organism evidence="7 8">
    <name type="scientific">Triplophysa tibetana</name>
    <dbReference type="NCBI Taxonomy" id="1572043"/>
    <lineage>
        <taxon>Eukaryota</taxon>
        <taxon>Metazoa</taxon>
        <taxon>Chordata</taxon>
        <taxon>Craniata</taxon>
        <taxon>Vertebrata</taxon>
        <taxon>Euteleostomi</taxon>
        <taxon>Actinopterygii</taxon>
        <taxon>Neopterygii</taxon>
        <taxon>Teleostei</taxon>
        <taxon>Ostariophysi</taxon>
        <taxon>Cypriniformes</taxon>
        <taxon>Nemacheilidae</taxon>
        <taxon>Triplophysa</taxon>
    </lineage>
</organism>
<keyword evidence="4" id="KW-0472">Membrane</keyword>
<evidence type="ECO:0000256" key="5">
    <source>
        <dbReference type="ARBA" id="ARBA00023180"/>
    </source>
</evidence>
<keyword evidence="8" id="KW-1185">Reference proteome</keyword>
<evidence type="ECO:0000256" key="4">
    <source>
        <dbReference type="ARBA" id="ARBA00023136"/>
    </source>
</evidence>
<keyword evidence="5" id="KW-0325">Glycoprotein</keyword>
<dbReference type="SMART" id="SM00907">
    <property type="entry name" value="GDNF"/>
    <property type="match status" value="1"/>
</dbReference>
<proteinExistence type="predicted"/>
<dbReference type="EMBL" id="SOYY01000023">
    <property type="protein sequence ID" value="KAA0703850.1"/>
    <property type="molecule type" value="Genomic_DNA"/>
</dbReference>
<reference evidence="7 8" key="1">
    <citation type="journal article" date="2019" name="Mol. Ecol. Resour.">
        <title>Chromosome-level genome assembly of Triplophysa tibetana, a fish adapted to the harsh high-altitude environment of the Tibetan Plateau.</title>
        <authorList>
            <person name="Yang X."/>
            <person name="Liu H."/>
            <person name="Ma Z."/>
            <person name="Zou Y."/>
            <person name="Zou M."/>
            <person name="Mao Y."/>
            <person name="Li X."/>
            <person name="Wang H."/>
            <person name="Chen T."/>
            <person name="Wang W."/>
            <person name="Yang R."/>
        </authorList>
    </citation>
    <scope>NUCLEOTIDE SEQUENCE [LARGE SCALE GENOMIC DNA]</scope>
    <source>
        <strain evidence="7">TTIB1903HZAU</strain>
        <tissue evidence="7">Muscle</tissue>
    </source>
</reference>
<comment type="subcellular location">
    <subcellularLocation>
        <location evidence="1">Cell membrane</location>
    </subcellularLocation>
</comment>
<evidence type="ECO:0000256" key="2">
    <source>
        <dbReference type="ARBA" id="ARBA00022475"/>
    </source>
</evidence>
<dbReference type="GO" id="GO:0009897">
    <property type="term" value="C:external side of plasma membrane"/>
    <property type="evidence" value="ECO:0007669"/>
    <property type="project" value="TreeGrafter"/>
</dbReference>
<evidence type="ECO:0000313" key="8">
    <source>
        <dbReference type="Proteomes" id="UP000324632"/>
    </source>
</evidence>
<dbReference type="GO" id="GO:0043235">
    <property type="term" value="C:receptor complex"/>
    <property type="evidence" value="ECO:0007669"/>
    <property type="project" value="TreeGrafter"/>
</dbReference>
<evidence type="ECO:0000313" key="7">
    <source>
        <dbReference type="EMBL" id="KAA0703850.1"/>
    </source>
</evidence>
<dbReference type="InterPro" id="IPR016017">
    <property type="entry name" value="GDNF/GAS1"/>
</dbReference>
<sequence length="167" mass="19244">MDCLRASEMCNQNSQCSSRFRIMRQCLVGRDRTTMLANRECQAALEVLQDSPLYDCRCKRGMKRELQCLQSYWSIHMGLNEDIFAVRIYYERSNNTEEKLADEWKCRYISASSEKTEAVDTLRWGQSLSESCVPLENLKYAIEDVSLTKAPAGKRKAQSAFNEGEVN</sequence>
<dbReference type="GO" id="GO:0007399">
    <property type="term" value="P:nervous system development"/>
    <property type="evidence" value="ECO:0007669"/>
    <property type="project" value="TreeGrafter"/>
</dbReference>
<feature type="domain" description="GDNF/GAS1" evidence="6">
    <location>
        <begin position="3"/>
        <end position="80"/>
    </location>
</feature>
<keyword evidence="2" id="KW-1003">Cell membrane</keyword>
<keyword evidence="7" id="KW-0675">Receptor</keyword>
<dbReference type="InterPro" id="IPR003438">
    <property type="entry name" value="GDNF_rcpt"/>
</dbReference>
<dbReference type="Pfam" id="PF02351">
    <property type="entry name" value="GDNF"/>
    <property type="match status" value="1"/>
</dbReference>
<protein>
    <submittedName>
        <fullName evidence="7">GDNF family receptor alpha-2</fullName>
    </submittedName>
</protein>
<dbReference type="Proteomes" id="UP000324632">
    <property type="component" value="Chromosome 23"/>
</dbReference>
<dbReference type="AlphaFoldDB" id="A0A5A9N2F6"/>
<comment type="caution">
    <text evidence="7">The sequence shown here is derived from an EMBL/GenBank/DDBJ whole genome shotgun (WGS) entry which is preliminary data.</text>
</comment>
<evidence type="ECO:0000256" key="3">
    <source>
        <dbReference type="ARBA" id="ARBA00022729"/>
    </source>
</evidence>
<name>A0A5A9N2F6_9TELE</name>